<dbReference type="RefSeq" id="XP_022405385.1">
    <property type="nucleotide sequence ID" value="XM_022545577.1"/>
</dbReference>
<dbReference type="STRING" id="1160497.A0A1L9VXU8"/>
<dbReference type="VEuPathDB" id="FungiDB:ASPGLDRAFT_42281"/>
<sequence length="178" mass="19448">MWGLGAWNIKISTQEKHVFFTRRSTDRGLLAPRNHHGGTETSWWWCIARVTPRNGQRGLPGSQLAETLDMPDTPTPTRWRAGNMMQTVLNDSSIESENMEENEGQKRNQAMKDSTKVMDWQAKASNFPARYQQTSPGVGGGLGSSPDIATRNVPDGPGTGTGTPGRGAVQLESRAANP</sequence>
<accession>A0A1L9VXU8</accession>
<feature type="region of interest" description="Disordered" evidence="1">
    <location>
        <begin position="57"/>
        <end position="80"/>
    </location>
</feature>
<evidence type="ECO:0000256" key="1">
    <source>
        <dbReference type="SAM" id="MobiDB-lite"/>
    </source>
</evidence>
<proteinExistence type="predicted"/>
<reference evidence="3" key="1">
    <citation type="journal article" date="2017" name="Genome Biol.">
        <title>Comparative genomics reveals high biological diversity and specific adaptations in the industrially and medically important fungal genus Aspergillus.</title>
        <authorList>
            <person name="de Vries R.P."/>
            <person name="Riley R."/>
            <person name="Wiebenga A."/>
            <person name="Aguilar-Osorio G."/>
            <person name="Amillis S."/>
            <person name="Uchima C.A."/>
            <person name="Anderluh G."/>
            <person name="Asadollahi M."/>
            <person name="Askin M."/>
            <person name="Barry K."/>
            <person name="Battaglia E."/>
            <person name="Bayram O."/>
            <person name="Benocci T."/>
            <person name="Braus-Stromeyer S.A."/>
            <person name="Caldana C."/>
            <person name="Canovas D."/>
            <person name="Cerqueira G.C."/>
            <person name="Chen F."/>
            <person name="Chen W."/>
            <person name="Choi C."/>
            <person name="Clum A."/>
            <person name="Dos Santos R.A."/>
            <person name="Damasio A.R."/>
            <person name="Diallinas G."/>
            <person name="Emri T."/>
            <person name="Fekete E."/>
            <person name="Flipphi M."/>
            <person name="Freyberg S."/>
            <person name="Gallo A."/>
            <person name="Gournas C."/>
            <person name="Habgood R."/>
            <person name="Hainaut M."/>
            <person name="Harispe M.L."/>
            <person name="Henrissat B."/>
            <person name="Hilden K.S."/>
            <person name="Hope R."/>
            <person name="Hossain A."/>
            <person name="Karabika E."/>
            <person name="Karaffa L."/>
            <person name="Karanyi Z."/>
            <person name="Krasevec N."/>
            <person name="Kuo A."/>
            <person name="Kusch H."/>
            <person name="LaButti K."/>
            <person name="Lagendijk E.L."/>
            <person name="Lapidus A."/>
            <person name="Levasseur A."/>
            <person name="Lindquist E."/>
            <person name="Lipzen A."/>
            <person name="Logrieco A.F."/>
            <person name="MacCabe A."/>
            <person name="Maekelae M.R."/>
            <person name="Malavazi I."/>
            <person name="Melin P."/>
            <person name="Meyer V."/>
            <person name="Mielnichuk N."/>
            <person name="Miskei M."/>
            <person name="Molnar A.P."/>
            <person name="Mule G."/>
            <person name="Ngan C.Y."/>
            <person name="Orejas M."/>
            <person name="Orosz E."/>
            <person name="Ouedraogo J.P."/>
            <person name="Overkamp K.M."/>
            <person name="Park H.-S."/>
            <person name="Perrone G."/>
            <person name="Piumi F."/>
            <person name="Punt P.J."/>
            <person name="Ram A.F."/>
            <person name="Ramon A."/>
            <person name="Rauscher S."/>
            <person name="Record E."/>
            <person name="Riano-Pachon D.M."/>
            <person name="Robert V."/>
            <person name="Roehrig J."/>
            <person name="Ruller R."/>
            <person name="Salamov A."/>
            <person name="Salih N.S."/>
            <person name="Samson R.A."/>
            <person name="Sandor E."/>
            <person name="Sanguinetti M."/>
            <person name="Schuetze T."/>
            <person name="Sepcic K."/>
            <person name="Shelest E."/>
            <person name="Sherlock G."/>
            <person name="Sophianopoulou V."/>
            <person name="Squina F.M."/>
            <person name="Sun H."/>
            <person name="Susca A."/>
            <person name="Todd R.B."/>
            <person name="Tsang A."/>
            <person name="Unkles S.E."/>
            <person name="van de Wiele N."/>
            <person name="van Rossen-Uffink D."/>
            <person name="Oliveira J.V."/>
            <person name="Vesth T.C."/>
            <person name="Visser J."/>
            <person name="Yu J.-H."/>
            <person name="Zhou M."/>
            <person name="Andersen M.R."/>
            <person name="Archer D.B."/>
            <person name="Baker S.E."/>
            <person name="Benoit I."/>
            <person name="Brakhage A.A."/>
            <person name="Braus G.H."/>
            <person name="Fischer R."/>
            <person name="Frisvad J.C."/>
            <person name="Goldman G.H."/>
            <person name="Houbraken J."/>
            <person name="Oakley B."/>
            <person name="Pocsi I."/>
            <person name="Scazzocchio C."/>
            <person name="Seiboth B."/>
            <person name="vanKuyk P.A."/>
            <person name="Wortman J."/>
            <person name="Dyer P.S."/>
            <person name="Grigoriev I.V."/>
        </authorList>
    </citation>
    <scope>NUCLEOTIDE SEQUENCE [LARGE SCALE GENOMIC DNA]</scope>
    <source>
        <strain evidence="3">CBS 516.65</strain>
    </source>
</reference>
<protein>
    <submittedName>
        <fullName evidence="2">Uncharacterized protein</fullName>
    </submittedName>
</protein>
<dbReference type="Proteomes" id="UP000184300">
    <property type="component" value="Unassembled WGS sequence"/>
</dbReference>
<gene>
    <name evidence="2" type="ORF">ASPGLDRAFT_42281</name>
</gene>
<name>A0A1L9VXU8_ASPGL</name>
<organism evidence="2 3">
    <name type="scientific">Aspergillus glaucus CBS 516.65</name>
    <dbReference type="NCBI Taxonomy" id="1160497"/>
    <lineage>
        <taxon>Eukaryota</taxon>
        <taxon>Fungi</taxon>
        <taxon>Dikarya</taxon>
        <taxon>Ascomycota</taxon>
        <taxon>Pezizomycotina</taxon>
        <taxon>Eurotiomycetes</taxon>
        <taxon>Eurotiomycetidae</taxon>
        <taxon>Eurotiales</taxon>
        <taxon>Aspergillaceae</taxon>
        <taxon>Aspergillus</taxon>
        <taxon>Aspergillus subgen. Aspergillus</taxon>
    </lineage>
</organism>
<evidence type="ECO:0000313" key="3">
    <source>
        <dbReference type="Proteomes" id="UP000184300"/>
    </source>
</evidence>
<dbReference type="GeneID" id="34461838"/>
<keyword evidence="3" id="KW-1185">Reference proteome</keyword>
<evidence type="ECO:0000313" key="2">
    <source>
        <dbReference type="EMBL" id="OJJ88709.1"/>
    </source>
</evidence>
<feature type="region of interest" description="Disordered" evidence="1">
    <location>
        <begin position="92"/>
        <end position="178"/>
    </location>
</feature>
<dbReference type="EMBL" id="KV878889">
    <property type="protein sequence ID" value="OJJ88709.1"/>
    <property type="molecule type" value="Genomic_DNA"/>
</dbReference>
<dbReference type="AlphaFoldDB" id="A0A1L9VXU8"/>